<dbReference type="OrthoDB" id="4921798at2759"/>
<organism evidence="1 2">
    <name type="scientific">Tolypocladium ophioglossoides (strain CBS 100239)</name>
    <name type="common">Snaketongue truffleclub</name>
    <name type="synonym">Elaphocordyceps ophioglossoides</name>
    <dbReference type="NCBI Taxonomy" id="1163406"/>
    <lineage>
        <taxon>Eukaryota</taxon>
        <taxon>Fungi</taxon>
        <taxon>Dikarya</taxon>
        <taxon>Ascomycota</taxon>
        <taxon>Pezizomycotina</taxon>
        <taxon>Sordariomycetes</taxon>
        <taxon>Hypocreomycetidae</taxon>
        <taxon>Hypocreales</taxon>
        <taxon>Ophiocordycipitaceae</taxon>
        <taxon>Tolypocladium</taxon>
    </lineage>
</organism>
<proteinExistence type="predicted"/>
<dbReference type="EMBL" id="LFRF01000020">
    <property type="protein sequence ID" value="KND89208.1"/>
    <property type="molecule type" value="Genomic_DNA"/>
</dbReference>
<dbReference type="Pfam" id="PF06089">
    <property type="entry name" value="Asparaginase_II"/>
    <property type="match status" value="1"/>
</dbReference>
<reference evidence="1 2" key="1">
    <citation type="journal article" date="2015" name="BMC Genomics">
        <title>The genome of the truffle-parasite Tolypocladium ophioglossoides and the evolution of antifungal peptaibiotics.</title>
        <authorList>
            <person name="Quandt C.A."/>
            <person name="Bushley K.E."/>
            <person name="Spatafora J.W."/>
        </authorList>
    </citation>
    <scope>NUCLEOTIDE SEQUENCE [LARGE SCALE GENOMIC DNA]</scope>
    <source>
        <strain evidence="1 2">CBS 100239</strain>
    </source>
</reference>
<dbReference type="Proteomes" id="UP000036947">
    <property type="component" value="Unassembled WGS sequence"/>
</dbReference>
<name>A0A0L0N510_TOLOC</name>
<comment type="caution">
    <text evidence="1">The sequence shown here is derived from an EMBL/GenBank/DDBJ whole genome shotgun (WGS) entry which is preliminary data.</text>
</comment>
<evidence type="ECO:0000313" key="1">
    <source>
        <dbReference type="EMBL" id="KND89208.1"/>
    </source>
</evidence>
<keyword evidence="2" id="KW-1185">Reference proteome</keyword>
<dbReference type="InterPro" id="IPR010349">
    <property type="entry name" value="Asparaginase_II"/>
</dbReference>
<accession>A0A0L0N510</accession>
<protein>
    <submittedName>
        <fullName evidence="1">Uncharacterized protein</fullName>
    </submittedName>
</protein>
<gene>
    <name evidence="1" type="ORF">TOPH_06221</name>
</gene>
<dbReference type="AlphaFoldDB" id="A0A0L0N510"/>
<dbReference type="PANTHER" id="PTHR42110">
    <property type="entry name" value="L-ASPARAGINASE, PUTATIVE (AFU_ORTHOLOGUE AFUA_3G11890)-RELATED"/>
    <property type="match status" value="1"/>
</dbReference>
<sequence length="123" mass="13306">MTKPARDGDFVVVDRNGIVENRHEVHAAVLDCSGKVLYVLGNPSHLTLIRSAAKPVQALAVLETGALEKYGFNDEDLALMCASHNGEERHISRARGMLAKAQNKEGDLRCGGHAAIMPEMNKS</sequence>
<dbReference type="PANTHER" id="PTHR42110:SF1">
    <property type="entry name" value="L-ASPARAGINASE, PUTATIVE (AFU_ORTHOLOGUE AFUA_3G11890)-RELATED"/>
    <property type="match status" value="1"/>
</dbReference>
<evidence type="ECO:0000313" key="2">
    <source>
        <dbReference type="Proteomes" id="UP000036947"/>
    </source>
</evidence>